<evidence type="ECO:0000256" key="2">
    <source>
        <dbReference type="ARBA" id="ARBA00022475"/>
    </source>
</evidence>
<evidence type="ECO:0000256" key="5">
    <source>
        <dbReference type="ARBA" id="ARBA00023136"/>
    </source>
</evidence>
<dbReference type="PANTHER" id="PTHR30086">
    <property type="entry name" value="ARGININE EXPORTER PROTEIN ARGO"/>
    <property type="match status" value="1"/>
</dbReference>
<feature type="transmembrane region" description="Helical" evidence="6">
    <location>
        <begin position="183"/>
        <end position="200"/>
    </location>
</feature>
<reference evidence="7 8" key="1">
    <citation type="submission" date="2020-09" db="EMBL/GenBank/DDBJ databases">
        <title>Marinomonas sp. nov., isolated from the cysticercosis algae of Qingdao, China.</title>
        <authorList>
            <person name="Sun X."/>
        </authorList>
    </citation>
    <scope>NUCLEOTIDE SEQUENCE [LARGE SCALE GENOMIC DNA]</scope>
    <source>
        <strain evidence="7 8">SM2066</strain>
    </source>
</reference>
<evidence type="ECO:0000256" key="1">
    <source>
        <dbReference type="ARBA" id="ARBA00004651"/>
    </source>
</evidence>
<keyword evidence="4 6" id="KW-1133">Transmembrane helix</keyword>
<evidence type="ECO:0000256" key="3">
    <source>
        <dbReference type="ARBA" id="ARBA00022692"/>
    </source>
</evidence>
<organism evidence="7 8">
    <name type="scientific">Marinomonas colpomeniae</name>
    <dbReference type="NCBI Taxonomy" id="2774408"/>
    <lineage>
        <taxon>Bacteria</taxon>
        <taxon>Pseudomonadati</taxon>
        <taxon>Pseudomonadota</taxon>
        <taxon>Gammaproteobacteria</taxon>
        <taxon>Oceanospirillales</taxon>
        <taxon>Oceanospirillaceae</taxon>
        <taxon>Marinomonas</taxon>
    </lineage>
</organism>
<protein>
    <submittedName>
        <fullName evidence="7">LysE family translocator</fullName>
    </submittedName>
</protein>
<keyword evidence="3 6" id="KW-0812">Transmembrane</keyword>
<keyword evidence="8" id="KW-1185">Reference proteome</keyword>
<dbReference type="PANTHER" id="PTHR30086:SF20">
    <property type="entry name" value="ARGININE EXPORTER PROTEIN ARGO-RELATED"/>
    <property type="match status" value="1"/>
</dbReference>
<feature type="transmembrane region" description="Helical" evidence="6">
    <location>
        <begin position="147"/>
        <end position="171"/>
    </location>
</feature>
<keyword evidence="2" id="KW-1003">Cell membrane</keyword>
<dbReference type="Pfam" id="PF01810">
    <property type="entry name" value="LysE"/>
    <property type="match status" value="1"/>
</dbReference>
<feature type="transmembrane region" description="Helical" evidence="6">
    <location>
        <begin position="41"/>
        <end position="67"/>
    </location>
</feature>
<feature type="transmembrane region" description="Helical" evidence="6">
    <location>
        <begin position="111"/>
        <end position="135"/>
    </location>
</feature>
<dbReference type="EMBL" id="JACYFC010000001">
    <property type="protein sequence ID" value="MBD5770119.1"/>
    <property type="molecule type" value="Genomic_DNA"/>
</dbReference>
<sequence>MELSFFVALAMFAFVMSVTPGPNNIMLLASGAQFGFRRTLPHIIGIGVGVATLISSALLGLGTLFILFPPLYIVLKWVGGIYLLWLAWKIANAPVNGLSTGHNEKATPMRWWQATLFQFINPKAWMMAISSVGAFTVQGDLYIQSGLWMLLTFVCVNFPTISLWAWLGVSIRHWLTDAKRQRMFNIVMGIATASTLLMIVRG</sequence>
<dbReference type="Proteomes" id="UP000604161">
    <property type="component" value="Unassembled WGS sequence"/>
</dbReference>
<comment type="caution">
    <text evidence="7">The sequence shown here is derived from an EMBL/GenBank/DDBJ whole genome shotgun (WGS) entry which is preliminary data.</text>
</comment>
<evidence type="ECO:0000313" key="8">
    <source>
        <dbReference type="Proteomes" id="UP000604161"/>
    </source>
</evidence>
<evidence type="ECO:0000256" key="6">
    <source>
        <dbReference type="SAM" id="Phobius"/>
    </source>
</evidence>
<comment type="subcellular location">
    <subcellularLocation>
        <location evidence="1">Cell membrane</location>
        <topology evidence="1">Multi-pass membrane protein</topology>
    </subcellularLocation>
</comment>
<keyword evidence="5 6" id="KW-0472">Membrane</keyword>
<dbReference type="InterPro" id="IPR001123">
    <property type="entry name" value="LeuE-type"/>
</dbReference>
<proteinExistence type="predicted"/>
<accession>A0ABR8NVP0</accession>
<name>A0ABR8NVP0_9GAMM</name>
<evidence type="ECO:0000256" key="4">
    <source>
        <dbReference type="ARBA" id="ARBA00022989"/>
    </source>
</evidence>
<feature type="transmembrane region" description="Helical" evidence="6">
    <location>
        <begin position="74"/>
        <end position="91"/>
    </location>
</feature>
<gene>
    <name evidence="7" type="ORF">IF202_03575</name>
</gene>
<evidence type="ECO:0000313" key="7">
    <source>
        <dbReference type="EMBL" id="MBD5770119.1"/>
    </source>
</evidence>